<keyword evidence="1" id="KW-0677">Repeat</keyword>
<keyword evidence="2 3" id="KW-0040">ANK repeat</keyword>
<dbReference type="Pfam" id="PF12796">
    <property type="entry name" value="Ank_2"/>
    <property type="match status" value="2"/>
</dbReference>
<reference evidence="6" key="1">
    <citation type="submission" date="2019-06" db="EMBL/GenBank/DDBJ databases">
        <authorList>
            <person name="Broberg M."/>
        </authorList>
    </citation>
    <scope>NUCLEOTIDE SEQUENCE [LARGE SCALE GENOMIC DNA]</scope>
</reference>
<feature type="domain" description="Clr5" evidence="4">
    <location>
        <begin position="10"/>
        <end position="69"/>
    </location>
</feature>
<dbReference type="EMBL" id="CABFNO020001560">
    <property type="protein sequence ID" value="CAH0001181.1"/>
    <property type="molecule type" value="Genomic_DNA"/>
</dbReference>
<dbReference type="PROSITE" id="PS50088">
    <property type="entry name" value="ANK_REPEAT"/>
    <property type="match status" value="5"/>
</dbReference>
<feature type="repeat" description="ANK" evidence="3">
    <location>
        <begin position="1123"/>
        <end position="1155"/>
    </location>
</feature>
<evidence type="ECO:0000313" key="5">
    <source>
        <dbReference type="EMBL" id="CAH0001181.1"/>
    </source>
</evidence>
<gene>
    <name evidence="5" type="ORF">CBYS24578_00001374</name>
</gene>
<protein>
    <recommendedName>
        <fullName evidence="4">Clr5 domain-containing protein</fullName>
    </recommendedName>
</protein>
<evidence type="ECO:0000256" key="2">
    <source>
        <dbReference type="ARBA" id="ARBA00023043"/>
    </source>
</evidence>
<comment type="caution">
    <text evidence="5">The sequence shown here is derived from an EMBL/GenBank/DDBJ whole genome shotgun (WGS) entry which is preliminary data.</text>
</comment>
<dbReference type="SMART" id="SM00248">
    <property type="entry name" value="ANK"/>
    <property type="match status" value="8"/>
</dbReference>
<evidence type="ECO:0000256" key="1">
    <source>
        <dbReference type="ARBA" id="ARBA00022737"/>
    </source>
</evidence>
<feature type="repeat" description="ANK" evidence="3">
    <location>
        <begin position="886"/>
        <end position="918"/>
    </location>
</feature>
<evidence type="ECO:0000259" key="4">
    <source>
        <dbReference type="Pfam" id="PF14420"/>
    </source>
</evidence>
<sequence length="1224" mass="135419">MPPSTRKIPPKVWERHKRTILDLWLIEKLPLKGSAENGRNLMQVMQDQHDFQATASQYEIKIRSWGATKNLRKCDWEIILPLYNELERQGHAPRVRVGEHIFAESKVKRARREYLKAGLVTNGDNPEHAPSSDQIHARLWCIEVRQADGQYSGYSSTCLASNSLGITDSSNIGQGDVQNDLLVTSDQRLHIEPGPPLSSFSIRNTTEVESMDFYPCSNSLDDPGLQNPDQLISSVLESCTIPSTLDIDFDGYDLSSAWDNEIGNPISYMPFSITPPRSSLSNQIESILRNKLPSVPSLWHDDLRPSFSISIERLVSLPVANICGKDFASSSTQASYESISLQEFSGKILYSIVNNFAGLEGIGFTTIFSLLGLVPGIESFLLEWLRSDDRMISKPLAKNLFRAAIDAGNEEVVDIVLKTTSGRNNEIDIDETILSNGARYSPIALASSRVHPGIVNTLLLQGAKVRDWATEEVKFCSCPLNALLGNLKSKPDPQLLEQVIQIFESIAIYGLPDAPDLFVRILYQIWETDLWDLRTKSSYTHRISQEMGSNFLGVLFQKIPKERYPELLNRNIAGKPMKFAKTIQPLLYKIIKELENRTANVIAQSLLSIYADIQFGLSSVGKHSEGLKEALILAILRNNTELTEYLLAIVKPDDRHLTAAVHVGNLAFIDSILDHGVSAHGRMMCFKHLYYASADSLGWAKEETGEEGMDKKCPVGRAKGERCKPTTPLAEAIRLQNTELIHRLENCGALYALLSEKGQLHFEAATRASRKVGNFSYLQQLLNSDPRLTAKGGFYLIQDAIVSGHFEAAWDLITQYPMVGQYTMEIISAIIRNRGSSEFLEQVIEYLDGSNFIISDMLREAALVDGRHIIEYFVRLDPRLLLGTGPTNSPLEAAVETHNVELVRLLLEWGARPKSLQAAVATGDEAIVRLLLRHGADPANEYALGGAVHSSNKSLLPILVSAFSSRYPNGIRGFGGVALAAASIEVRDITALGFLLQAKLDIHSRPEDPFWRGDVLIRAIAMVWENHAILYPIIRQILEAGADPEVTDRVPFTYVSPLLQAIISNNIPVVELLLEKGADINRPAKHGLKRTPLQQACEHGSFQMVKYLLDRGADVDAPPAMNGGATALQLAAIQGNVRIVRLLLELGAKINEAPSAVNGRTALQGAAEHGRVSVLDLLLIGGKSIYTSTDIESASKYAKDNGHRGCEDMLRLARFRIGREAISQ</sequence>
<dbReference type="SUPFAM" id="SSF48403">
    <property type="entry name" value="Ankyrin repeat"/>
    <property type="match status" value="2"/>
</dbReference>
<keyword evidence="6" id="KW-1185">Reference proteome</keyword>
<dbReference type="OrthoDB" id="539213at2759"/>
<feature type="repeat" description="ANK" evidence="3">
    <location>
        <begin position="1158"/>
        <end position="1190"/>
    </location>
</feature>
<dbReference type="InterPro" id="IPR025676">
    <property type="entry name" value="Clr5_dom"/>
</dbReference>
<dbReference type="PROSITE" id="PS50297">
    <property type="entry name" value="ANK_REP_REGION"/>
    <property type="match status" value="4"/>
</dbReference>
<dbReference type="AlphaFoldDB" id="A0A9N9UX33"/>
<feature type="repeat" description="ANK" evidence="3">
    <location>
        <begin position="1053"/>
        <end position="1085"/>
    </location>
</feature>
<dbReference type="PANTHER" id="PTHR24126">
    <property type="entry name" value="ANKYRIN REPEAT, PH AND SEC7 DOMAIN CONTAINING PROTEIN SECG-RELATED"/>
    <property type="match status" value="1"/>
</dbReference>
<organism evidence="5 6">
    <name type="scientific">Clonostachys byssicola</name>
    <dbReference type="NCBI Taxonomy" id="160290"/>
    <lineage>
        <taxon>Eukaryota</taxon>
        <taxon>Fungi</taxon>
        <taxon>Dikarya</taxon>
        <taxon>Ascomycota</taxon>
        <taxon>Pezizomycotina</taxon>
        <taxon>Sordariomycetes</taxon>
        <taxon>Hypocreomycetidae</taxon>
        <taxon>Hypocreales</taxon>
        <taxon>Bionectriaceae</taxon>
        <taxon>Clonostachys</taxon>
    </lineage>
</organism>
<reference evidence="5 6" key="2">
    <citation type="submission" date="2021-10" db="EMBL/GenBank/DDBJ databases">
        <authorList>
            <person name="Piombo E."/>
        </authorList>
    </citation>
    <scope>NUCLEOTIDE SEQUENCE [LARGE SCALE GENOMIC DNA]</scope>
</reference>
<dbReference type="Gene3D" id="1.25.40.20">
    <property type="entry name" value="Ankyrin repeat-containing domain"/>
    <property type="match status" value="2"/>
</dbReference>
<dbReference type="InterPro" id="IPR002110">
    <property type="entry name" value="Ankyrin_rpt"/>
</dbReference>
<evidence type="ECO:0000313" key="6">
    <source>
        <dbReference type="Proteomes" id="UP000754883"/>
    </source>
</evidence>
<feature type="repeat" description="ANK" evidence="3">
    <location>
        <begin position="1088"/>
        <end position="1120"/>
    </location>
</feature>
<name>A0A9N9UX33_9HYPO</name>
<dbReference type="Pfam" id="PF14420">
    <property type="entry name" value="Clr5"/>
    <property type="match status" value="1"/>
</dbReference>
<dbReference type="Proteomes" id="UP000754883">
    <property type="component" value="Unassembled WGS sequence"/>
</dbReference>
<dbReference type="InterPro" id="IPR036770">
    <property type="entry name" value="Ankyrin_rpt-contain_sf"/>
</dbReference>
<dbReference type="PANTHER" id="PTHR24126:SF14">
    <property type="entry name" value="ANK_REP_REGION DOMAIN-CONTAINING PROTEIN"/>
    <property type="match status" value="1"/>
</dbReference>
<evidence type="ECO:0000256" key="3">
    <source>
        <dbReference type="PROSITE-ProRule" id="PRU00023"/>
    </source>
</evidence>
<accession>A0A9N9UX33</accession>
<proteinExistence type="predicted"/>